<name>A0AAE9FAY9_CAEBR</name>
<organism evidence="1 2">
    <name type="scientific">Caenorhabditis briggsae</name>
    <dbReference type="NCBI Taxonomy" id="6238"/>
    <lineage>
        <taxon>Eukaryota</taxon>
        <taxon>Metazoa</taxon>
        <taxon>Ecdysozoa</taxon>
        <taxon>Nematoda</taxon>
        <taxon>Chromadorea</taxon>
        <taxon>Rhabditida</taxon>
        <taxon>Rhabditina</taxon>
        <taxon>Rhabditomorpha</taxon>
        <taxon>Rhabditoidea</taxon>
        <taxon>Rhabditidae</taxon>
        <taxon>Peloderinae</taxon>
        <taxon>Caenorhabditis</taxon>
    </lineage>
</organism>
<evidence type="ECO:0000313" key="1">
    <source>
        <dbReference type="EMBL" id="UMM38101.1"/>
    </source>
</evidence>
<dbReference type="EMBL" id="CP092624">
    <property type="protein sequence ID" value="UMM38101.1"/>
    <property type="molecule type" value="Genomic_DNA"/>
</dbReference>
<accession>A0AAE9FAY9</accession>
<dbReference type="Proteomes" id="UP000829354">
    <property type="component" value="Chromosome V"/>
</dbReference>
<protein>
    <submittedName>
        <fullName evidence="1">Uncharacterized protein</fullName>
    </submittedName>
</protein>
<keyword evidence="2" id="KW-1185">Reference proteome</keyword>
<reference evidence="1 2" key="1">
    <citation type="submission" date="2022-04" db="EMBL/GenBank/DDBJ databases">
        <title>Chromosome-level reference genomes for two strains of Caenorhabditis briggsae: an improved platform for comparative genomics.</title>
        <authorList>
            <person name="Stevens L."/>
            <person name="Andersen E."/>
        </authorList>
    </citation>
    <scope>NUCLEOTIDE SEQUENCE [LARGE SCALE GENOMIC DNA]</scope>
    <source>
        <strain evidence="1">VX34</strain>
        <tissue evidence="1">Whole-organism</tissue>
    </source>
</reference>
<proteinExistence type="predicted"/>
<evidence type="ECO:0000313" key="2">
    <source>
        <dbReference type="Proteomes" id="UP000829354"/>
    </source>
</evidence>
<gene>
    <name evidence="1" type="ORF">L5515_009654</name>
</gene>
<sequence>MEHNYVCIWIFRLETMHRTMHRLPKKTSSTSCSCVSVNSSTKWIKSQKSRIIKDIVRSDSVKRRNPPTLVSSTGPLLRWSSWL</sequence>
<dbReference type="AlphaFoldDB" id="A0AAE9FAY9"/>